<dbReference type="EMBL" id="JBJKBG010000009">
    <property type="protein sequence ID" value="KAL3723334.1"/>
    <property type="molecule type" value="Genomic_DNA"/>
</dbReference>
<gene>
    <name evidence="1" type="ORF">ACJRO7_035511</name>
</gene>
<name>A0ABD3J938_EUCGL</name>
<reference evidence="1 2" key="1">
    <citation type="submission" date="2024-11" db="EMBL/GenBank/DDBJ databases">
        <title>Chromosome-level genome assembly of Eucalyptus globulus Labill. provides insights into its genome evolution.</title>
        <authorList>
            <person name="Li X."/>
        </authorList>
    </citation>
    <scope>NUCLEOTIDE SEQUENCE [LARGE SCALE GENOMIC DNA]</scope>
    <source>
        <strain evidence="1">CL2024</strain>
        <tissue evidence="1">Fresh tender leaves</tissue>
    </source>
</reference>
<evidence type="ECO:0000313" key="1">
    <source>
        <dbReference type="EMBL" id="KAL3723334.1"/>
    </source>
</evidence>
<dbReference type="Proteomes" id="UP001634007">
    <property type="component" value="Unassembled WGS sequence"/>
</dbReference>
<evidence type="ECO:0008006" key="3">
    <source>
        <dbReference type="Google" id="ProtNLM"/>
    </source>
</evidence>
<proteinExistence type="predicted"/>
<comment type="caution">
    <text evidence="1">The sequence shown here is derived from an EMBL/GenBank/DDBJ whole genome shotgun (WGS) entry which is preliminary data.</text>
</comment>
<accession>A0ABD3J938</accession>
<sequence>MRGLNGLKYFPTILAVIMRTGHDLRRGGRMEDHRSGQELLAERINSQFQNTSIYFGSHGQQMRTSRHATFVVFTQRNSRVNAGSSSTSLFSPPAGVFRGLNSA</sequence>
<evidence type="ECO:0000313" key="2">
    <source>
        <dbReference type="Proteomes" id="UP001634007"/>
    </source>
</evidence>
<dbReference type="AlphaFoldDB" id="A0ABD3J938"/>
<protein>
    <recommendedName>
        <fullName evidence="3">Secreted protein</fullName>
    </recommendedName>
</protein>
<organism evidence="1 2">
    <name type="scientific">Eucalyptus globulus</name>
    <name type="common">Tasmanian blue gum</name>
    <dbReference type="NCBI Taxonomy" id="34317"/>
    <lineage>
        <taxon>Eukaryota</taxon>
        <taxon>Viridiplantae</taxon>
        <taxon>Streptophyta</taxon>
        <taxon>Embryophyta</taxon>
        <taxon>Tracheophyta</taxon>
        <taxon>Spermatophyta</taxon>
        <taxon>Magnoliopsida</taxon>
        <taxon>eudicotyledons</taxon>
        <taxon>Gunneridae</taxon>
        <taxon>Pentapetalae</taxon>
        <taxon>rosids</taxon>
        <taxon>malvids</taxon>
        <taxon>Myrtales</taxon>
        <taxon>Myrtaceae</taxon>
        <taxon>Myrtoideae</taxon>
        <taxon>Eucalypteae</taxon>
        <taxon>Eucalyptus</taxon>
    </lineage>
</organism>
<keyword evidence="2" id="KW-1185">Reference proteome</keyword>